<keyword evidence="2" id="KW-1185">Reference proteome</keyword>
<evidence type="ECO:0000313" key="2">
    <source>
        <dbReference type="Proteomes" id="UP000778970"/>
    </source>
</evidence>
<sequence>MNTVVVTAADQNFFSMLQTMVESVAARVDPDHVSIRVIDLGLRADQRAALSDKVESFIQVDWDIVWPFTPNLPEHKKAFTVSPFLPKYLPDAETIVWIDADAWVQTERAIPTLVAGAQAADLAIAPQIHPCYPDAVSRGKVRTFNVPLLRGRARRITSWGRTQLRRRYSRAVANAALFKPTYNAGVFAGRGDSPVWSVWEQAYRTARIRRPRDLSDQAPINYAIHTGQISVSPLPATFNWICDLRLPAWDPERAQLVTPAVPYEPIHIVHVLGQSKYAQHTIKSLDGSPAPVDVWGTPLAATAEPT</sequence>
<protein>
    <recommendedName>
        <fullName evidence="3">Glycosyl transferase family 8</fullName>
    </recommendedName>
</protein>
<reference evidence="1" key="1">
    <citation type="submission" date="2017-08" db="EMBL/GenBank/DDBJ databases">
        <authorList>
            <person name="Imhoff J.F."/>
            <person name="Rahn T."/>
            <person name="Kuenzel S."/>
            <person name="Neulinger S.C."/>
        </authorList>
    </citation>
    <scope>NUCLEOTIDE SEQUENCE</scope>
    <source>
        <strain evidence="1">DSM 9154</strain>
    </source>
</reference>
<reference evidence="1" key="2">
    <citation type="journal article" date="2020" name="Microorganisms">
        <title>Osmotic Adaptation and Compatible Solute Biosynthesis of Phototrophic Bacteria as Revealed from Genome Analyses.</title>
        <authorList>
            <person name="Imhoff J.F."/>
            <person name="Rahn T."/>
            <person name="Kunzel S."/>
            <person name="Keller A."/>
            <person name="Neulinger S.C."/>
        </authorList>
    </citation>
    <scope>NUCLEOTIDE SEQUENCE</scope>
    <source>
        <strain evidence="1">DSM 9154</strain>
    </source>
</reference>
<accession>A0A934QJ95</accession>
<dbReference type="RefSeq" id="WP_027289882.1">
    <property type="nucleotide sequence ID" value="NZ_NRRE01000025.1"/>
</dbReference>
<evidence type="ECO:0008006" key="3">
    <source>
        <dbReference type="Google" id="ProtNLM"/>
    </source>
</evidence>
<evidence type="ECO:0000313" key="1">
    <source>
        <dbReference type="EMBL" id="MBK1697455.1"/>
    </source>
</evidence>
<comment type="caution">
    <text evidence="1">The sequence shown here is derived from an EMBL/GenBank/DDBJ whole genome shotgun (WGS) entry which is preliminary data.</text>
</comment>
<dbReference type="SUPFAM" id="SSF53448">
    <property type="entry name" value="Nucleotide-diphospho-sugar transferases"/>
    <property type="match status" value="1"/>
</dbReference>
<name>A0A934QJ95_9PROT</name>
<dbReference type="InterPro" id="IPR029044">
    <property type="entry name" value="Nucleotide-diphossugar_trans"/>
</dbReference>
<dbReference type="Gene3D" id="3.90.550.10">
    <property type="entry name" value="Spore Coat Polysaccharide Biosynthesis Protein SpsA, Chain A"/>
    <property type="match status" value="1"/>
</dbReference>
<gene>
    <name evidence="1" type="ORF">CKO21_09365</name>
</gene>
<proteinExistence type="predicted"/>
<dbReference type="EMBL" id="NRRE01000025">
    <property type="protein sequence ID" value="MBK1697455.1"/>
    <property type="molecule type" value="Genomic_DNA"/>
</dbReference>
<dbReference type="Proteomes" id="UP000778970">
    <property type="component" value="Unassembled WGS sequence"/>
</dbReference>
<organism evidence="1 2">
    <name type="scientific">Rhodovibrio salinarum</name>
    <dbReference type="NCBI Taxonomy" id="1087"/>
    <lineage>
        <taxon>Bacteria</taxon>
        <taxon>Pseudomonadati</taxon>
        <taxon>Pseudomonadota</taxon>
        <taxon>Alphaproteobacteria</taxon>
        <taxon>Rhodospirillales</taxon>
        <taxon>Rhodovibrionaceae</taxon>
        <taxon>Rhodovibrio</taxon>
    </lineage>
</organism>
<dbReference type="AlphaFoldDB" id="A0A934QJ95"/>